<sequence>MSMPSPYIRDYIPQINKWAEKYGLTHDLKGHHVHSHNDIPEDATDMWVDLMSSMGYPERMFYKCFVGDQFRTSTWVDVKMVSFDKSYSDPGLEQDITIFVSKKEMKSLLAAVEYYNEHVSSIKLKEIINGARKFLSGDLSPDERRSYI</sequence>
<proteinExistence type="predicted"/>
<dbReference type="EMBL" id="PP869623">
    <property type="protein sequence ID" value="XCN28026.1"/>
    <property type="molecule type" value="Genomic_DNA"/>
</dbReference>
<accession>A0AAU8L0E7</accession>
<evidence type="ECO:0000313" key="1">
    <source>
        <dbReference type="EMBL" id="XCN28026.1"/>
    </source>
</evidence>
<reference evidence="1" key="1">
    <citation type="submission" date="2024-06" db="EMBL/GenBank/DDBJ databases">
        <authorList>
            <person name="Melgar S."/>
            <person name="Ryabinky S."/>
            <person name="Merugu K."/>
            <person name="Desisa B."/>
            <person name="Truong H."/>
            <person name="Jamal R."/>
            <person name="Sandhu A."/>
            <person name="Johnson A."/>
        </authorList>
    </citation>
    <scope>NUCLEOTIDE SEQUENCE</scope>
</reference>
<organism evidence="1">
    <name type="scientific">Serratia phage Kevin</name>
    <dbReference type="NCBI Taxonomy" id="3161161"/>
    <lineage>
        <taxon>Viruses</taxon>
        <taxon>Duplodnaviria</taxon>
        <taxon>Heunggongvirae</taxon>
        <taxon>Uroviricota</taxon>
        <taxon>Caudoviricetes</taxon>
        <taxon>Pantevenvirales</taxon>
        <taxon>Ackermannviridae</taxon>
        <taxon>Miltonvirus</taxon>
    </lineage>
</organism>
<name>A0AAU8L0E7_9CAUD</name>
<protein>
    <submittedName>
        <fullName evidence="1">Uncharacterized protein</fullName>
    </submittedName>
</protein>